<keyword evidence="13" id="KW-1185">Reference proteome</keyword>
<dbReference type="Pfam" id="PF02096">
    <property type="entry name" value="60KD_IMP"/>
    <property type="match status" value="1"/>
</dbReference>
<keyword evidence="8" id="KW-0472">Membrane</keyword>
<accession>A0ABR3JA87</accession>
<dbReference type="CDD" id="cd20069">
    <property type="entry name" value="5TM_Oxa1-like"/>
    <property type="match status" value="1"/>
</dbReference>
<keyword evidence="6" id="KW-1133">Transmembrane helix</keyword>
<comment type="similarity">
    <text evidence="2 9">Belongs to the OXA1/ALB3/YidC family.</text>
</comment>
<dbReference type="PANTHER" id="PTHR12428">
    <property type="entry name" value="OXA1"/>
    <property type="match status" value="1"/>
</dbReference>
<dbReference type="EMBL" id="JASNQZ010000010">
    <property type="protein sequence ID" value="KAL0952606.1"/>
    <property type="molecule type" value="Genomic_DNA"/>
</dbReference>
<dbReference type="InterPro" id="IPR028055">
    <property type="entry name" value="YidC/Oxa/ALB_C"/>
</dbReference>
<gene>
    <name evidence="12" type="ORF">HGRIS_006861</name>
</gene>
<evidence type="ECO:0000256" key="7">
    <source>
        <dbReference type="ARBA" id="ARBA00023128"/>
    </source>
</evidence>
<evidence type="ECO:0000256" key="10">
    <source>
        <dbReference type="SAM" id="MobiDB-lite"/>
    </source>
</evidence>
<name>A0ABR3JA87_9AGAR</name>
<evidence type="ECO:0000256" key="5">
    <source>
        <dbReference type="ARBA" id="ARBA00022946"/>
    </source>
</evidence>
<dbReference type="InterPro" id="IPR001708">
    <property type="entry name" value="YidC/ALB3/OXA1/COX18"/>
</dbReference>
<feature type="region of interest" description="Disordered" evidence="10">
    <location>
        <begin position="71"/>
        <end position="117"/>
    </location>
</feature>
<keyword evidence="5" id="KW-0809">Transit peptide</keyword>
<evidence type="ECO:0000256" key="3">
    <source>
        <dbReference type="ARBA" id="ARBA00022692"/>
    </source>
</evidence>
<evidence type="ECO:0000256" key="1">
    <source>
        <dbReference type="ARBA" id="ARBA00004448"/>
    </source>
</evidence>
<evidence type="ECO:0000313" key="13">
    <source>
        <dbReference type="Proteomes" id="UP001556367"/>
    </source>
</evidence>
<feature type="compositionally biased region" description="Low complexity" evidence="10">
    <location>
        <begin position="71"/>
        <end position="85"/>
    </location>
</feature>
<sequence>MALLSVWAASSKHSGLSLTCCRTSSLLLNRANTRHFSFVPSATKQSARHLERAIVTSFDSGLRGSRTFFSFTKSSSPTEPTITAEPVPPPPPPAALDASPTASMQGTGGAPPPEPSPLVASFDAATPPEVVPIDAAAEVSSDVAGLTTTLLPTPLPLEFGDLAAMGLVSWTPAGLIRWSLEVINVVTGMPWFWTIVVGTLLWRLAVAPFVIQNLQNTARLLPVQSRIVALRDEMKRAQGDKLAMQRTALKQKKIYDDAGVSMGKMLITPFIQLPVTLGLFFGLRKMCNLPVEQLRDSGFSLIPDLTVADPFGALPWLVMLAVNIQISAGVRETNLKERPELGHIFNGLRILSLAGVYVMIDFPSGLMVSLLVTSMATTAQTMLMQIPSVRKYFGIPIVAPEHQGKMPSYKETVQWIKNTFKERVEDNKKKQLALWKEKQQQQKRR</sequence>
<evidence type="ECO:0000256" key="8">
    <source>
        <dbReference type="ARBA" id="ARBA00023136"/>
    </source>
</evidence>
<protein>
    <recommendedName>
        <fullName evidence="11">Membrane insertase YidC/Oxa/ALB C-terminal domain-containing protein</fullName>
    </recommendedName>
</protein>
<evidence type="ECO:0000259" key="11">
    <source>
        <dbReference type="Pfam" id="PF02096"/>
    </source>
</evidence>
<keyword evidence="3 9" id="KW-0812">Transmembrane</keyword>
<feature type="domain" description="Membrane insertase YidC/Oxa/ALB C-terminal" evidence="11">
    <location>
        <begin position="191"/>
        <end position="385"/>
    </location>
</feature>
<dbReference type="PANTHER" id="PTHR12428:SF66">
    <property type="entry name" value="MITOCHONDRIAL INNER MEMBRANE PROTEIN OXA1L"/>
    <property type="match status" value="1"/>
</dbReference>
<dbReference type="Proteomes" id="UP001556367">
    <property type="component" value="Unassembled WGS sequence"/>
</dbReference>
<evidence type="ECO:0000313" key="12">
    <source>
        <dbReference type="EMBL" id="KAL0952606.1"/>
    </source>
</evidence>
<keyword evidence="7" id="KW-0496">Mitochondrion</keyword>
<evidence type="ECO:0000256" key="9">
    <source>
        <dbReference type="RuleBase" id="RU003945"/>
    </source>
</evidence>
<evidence type="ECO:0000256" key="4">
    <source>
        <dbReference type="ARBA" id="ARBA00022792"/>
    </source>
</evidence>
<reference evidence="13" key="1">
    <citation type="submission" date="2024-06" db="EMBL/GenBank/DDBJ databases">
        <title>Multi-omics analyses provide insights into the biosynthesis of the anticancer antibiotic pleurotin in Hohenbuehelia grisea.</title>
        <authorList>
            <person name="Weaver J.A."/>
            <person name="Alberti F."/>
        </authorList>
    </citation>
    <scope>NUCLEOTIDE SEQUENCE [LARGE SCALE GENOMIC DNA]</scope>
    <source>
        <strain evidence="13">T-177</strain>
    </source>
</reference>
<evidence type="ECO:0000256" key="6">
    <source>
        <dbReference type="ARBA" id="ARBA00022989"/>
    </source>
</evidence>
<organism evidence="12 13">
    <name type="scientific">Hohenbuehelia grisea</name>
    <dbReference type="NCBI Taxonomy" id="104357"/>
    <lineage>
        <taxon>Eukaryota</taxon>
        <taxon>Fungi</taxon>
        <taxon>Dikarya</taxon>
        <taxon>Basidiomycota</taxon>
        <taxon>Agaricomycotina</taxon>
        <taxon>Agaricomycetes</taxon>
        <taxon>Agaricomycetidae</taxon>
        <taxon>Agaricales</taxon>
        <taxon>Pleurotineae</taxon>
        <taxon>Pleurotaceae</taxon>
        <taxon>Hohenbuehelia</taxon>
    </lineage>
</organism>
<evidence type="ECO:0000256" key="2">
    <source>
        <dbReference type="ARBA" id="ARBA00009877"/>
    </source>
</evidence>
<keyword evidence="4" id="KW-0999">Mitochondrion inner membrane</keyword>
<comment type="caution">
    <text evidence="12">The sequence shown here is derived from an EMBL/GenBank/DDBJ whole genome shotgun (WGS) entry which is preliminary data.</text>
</comment>
<comment type="subcellular location">
    <subcellularLocation>
        <location evidence="9">Membrane</location>
        <topology evidence="9">Multi-pass membrane protein</topology>
    </subcellularLocation>
    <subcellularLocation>
        <location evidence="1">Mitochondrion inner membrane</location>
        <topology evidence="1">Multi-pass membrane protein</topology>
    </subcellularLocation>
</comment>
<proteinExistence type="inferred from homology"/>